<dbReference type="InterPro" id="IPR033479">
    <property type="entry name" value="dCache_1"/>
</dbReference>
<proteinExistence type="predicted"/>
<evidence type="ECO:0000256" key="3">
    <source>
        <dbReference type="ARBA" id="ARBA00012438"/>
    </source>
</evidence>
<dbReference type="PANTHER" id="PTHR34220">
    <property type="entry name" value="SENSOR HISTIDINE KINASE YPDA"/>
    <property type="match status" value="1"/>
</dbReference>
<evidence type="ECO:0000256" key="4">
    <source>
        <dbReference type="ARBA" id="ARBA00022475"/>
    </source>
</evidence>
<comment type="caution">
    <text evidence="17">The sequence shown here is derived from an EMBL/GenBank/DDBJ whole genome shotgun (WGS) entry which is preliminary data.</text>
</comment>
<feature type="transmembrane region" description="Helical" evidence="14">
    <location>
        <begin position="6"/>
        <end position="31"/>
    </location>
</feature>
<dbReference type="InterPro" id="IPR005467">
    <property type="entry name" value="His_kinase_dom"/>
</dbReference>
<name>A0ABW3D988_9BACL</name>
<evidence type="ECO:0000256" key="14">
    <source>
        <dbReference type="SAM" id="Phobius"/>
    </source>
</evidence>
<keyword evidence="12" id="KW-0902">Two-component regulatory system</keyword>
<dbReference type="InterPro" id="IPR004358">
    <property type="entry name" value="Sig_transdc_His_kin-like_C"/>
</dbReference>
<dbReference type="Pfam" id="PF02518">
    <property type="entry name" value="HATPase_c"/>
    <property type="match status" value="1"/>
</dbReference>
<evidence type="ECO:0000256" key="12">
    <source>
        <dbReference type="ARBA" id="ARBA00023012"/>
    </source>
</evidence>
<feature type="domain" description="HAMP" evidence="16">
    <location>
        <begin position="316"/>
        <end position="368"/>
    </location>
</feature>
<dbReference type="Gene3D" id="6.10.340.10">
    <property type="match status" value="1"/>
</dbReference>
<dbReference type="EC" id="2.7.13.3" evidence="3"/>
<dbReference type="SMART" id="SM00304">
    <property type="entry name" value="HAMP"/>
    <property type="match status" value="1"/>
</dbReference>
<dbReference type="Gene3D" id="3.30.450.20">
    <property type="entry name" value="PAS domain"/>
    <property type="match status" value="1"/>
</dbReference>
<keyword evidence="7 14" id="KW-0812">Transmembrane</keyword>
<keyword evidence="11 14" id="KW-1133">Transmembrane helix</keyword>
<organism evidence="17 18">
    <name type="scientific">Paenibacillus residui</name>
    <dbReference type="NCBI Taxonomy" id="629724"/>
    <lineage>
        <taxon>Bacteria</taxon>
        <taxon>Bacillati</taxon>
        <taxon>Bacillota</taxon>
        <taxon>Bacilli</taxon>
        <taxon>Bacillales</taxon>
        <taxon>Paenibacillaceae</taxon>
        <taxon>Paenibacillus</taxon>
    </lineage>
</organism>
<dbReference type="CDD" id="cd18774">
    <property type="entry name" value="PDC2_HK_sensor"/>
    <property type="match status" value="1"/>
</dbReference>
<feature type="domain" description="Histidine kinase" evidence="15">
    <location>
        <begin position="413"/>
        <end position="615"/>
    </location>
</feature>
<dbReference type="Pfam" id="PF06580">
    <property type="entry name" value="His_kinase"/>
    <property type="match status" value="1"/>
</dbReference>
<evidence type="ECO:0000259" key="15">
    <source>
        <dbReference type="PROSITE" id="PS50109"/>
    </source>
</evidence>
<comment type="subcellular location">
    <subcellularLocation>
        <location evidence="2">Cell membrane</location>
        <topology evidence="2">Multi-pass membrane protein</topology>
    </subcellularLocation>
</comment>
<sequence>MWRRSLAVKVFMSFVIVIIVSFSIVSISMYVTSSRELDLLHEEMLTQIVDNALHHTDLYIKSYERATLSLLTSSQVKQFLDAEQNQYFTYYSLSAQIKDELFKPIFINNPEISMIYLISYNGMTFHDFNIDHPPFSESVLKDSLEDLREQTKDDGSLSLIDWSFLDGQLALARKISGRQTSKLFKGIVGIELRIEELTTLWKGIRLGDRGYFFIVNDRGKIVYDPNKEKIGKQLEGRLFEQVRDHEGAFFIDEEAGEEGLQRIYFSRRSDYSGWTLVSSMPLEAVRKPVQTIRQTTLAASAISIVVALLLAYRFGRSIISPIRMIEQGMRRTEKGDWTKVPLRGKKDEMDRLIHSYNIMVSRLSELVERVYESELKNQDNLFKRQLAEFQALQLQINPHFLYNTLETVICYAVVQESEEIKDIVRAMSLMLRYSVQTDLEEITVANELKHVLHYMTIMNYRFEQPFELQVDIPPEYLLKKMVRLTLQPLVENAFKHAFPDGIEDYHYIRIYAEAEGQRLKITVADNGQGMPEEELLKLRMKLSVNEAQRSKERQLREQLSAEEQVEVGQAGEHGGIGLINVHNRIQMVFGAQYGLSVESAPGQGTAVTLTMPDTDAVGFAGMAGRHLKIEDRSVNQYNELFSDSFMMNL</sequence>
<evidence type="ECO:0000256" key="5">
    <source>
        <dbReference type="ARBA" id="ARBA00022553"/>
    </source>
</evidence>
<dbReference type="EMBL" id="JBHTIU010000027">
    <property type="protein sequence ID" value="MFD0869027.1"/>
    <property type="molecule type" value="Genomic_DNA"/>
</dbReference>
<keyword evidence="9 17" id="KW-0418">Kinase</keyword>
<dbReference type="PROSITE" id="PS50885">
    <property type="entry name" value="HAMP"/>
    <property type="match status" value="1"/>
</dbReference>
<dbReference type="Proteomes" id="UP001597120">
    <property type="component" value="Unassembled WGS sequence"/>
</dbReference>
<keyword evidence="8" id="KW-0547">Nucleotide-binding</keyword>
<dbReference type="RefSeq" id="WP_379287245.1">
    <property type="nucleotide sequence ID" value="NZ_JBHTIU010000027.1"/>
</dbReference>
<dbReference type="Pfam" id="PF02743">
    <property type="entry name" value="dCache_1"/>
    <property type="match status" value="1"/>
</dbReference>
<dbReference type="InterPro" id="IPR003594">
    <property type="entry name" value="HATPase_dom"/>
</dbReference>
<evidence type="ECO:0000256" key="2">
    <source>
        <dbReference type="ARBA" id="ARBA00004651"/>
    </source>
</evidence>
<evidence type="ECO:0000256" key="10">
    <source>
        <dbReference type="ARBA" id="ARBA00022840"/>
    </source>
</evidence>
<evidence type="ECO:0000256" key="8">
    <source>
        <dbReference type="ARBA" id="ARBA00022741"/>
    </source>
</evidence>
<evidence type="ECO:0000313" key="17">
    <source>
        <dbReference type="EMBL" id="MFD0869027.1"/>
    </source>
</evidence>
<evidence type="ECO:0000256" key="11">
    <source>
        <dbReference type="ARBA" id="ARBA00022989"/>
    </source>
</evidence>
<keyword evidence="18" id="KW-1185">Reference proteome</keyword>
<dbReference type="InterPro" id="IPR036890">
    <property type="entry name" value="HATPase_C_sf"/>
</dbReference>
<dbReference type="InterPro" id="IPR010559">
    <property type="entry name" value="Sig_transdc_His_kin_internal"/>
</dbReference>
<keyword evidence="13 14" id="KW-0472">Membrane</keyword>
<accession>A0ABW3D988</accession>
<dbReference type="SUPFAM" id="SSF55874">
    <property type="entry name" value="ATPase domain of HSP90 chaperone/DNA topoisomerase II/histidine kinase"/>
    <property type="match status" value="1"/>
</dbReference>
<keyword evidence="10" id="KW-0067">ATP-binding</keyword>
<dbReference type="Pfam" id="PF00672">
    <property type="entry name" value="HAMP"/>
    <property type="match status" value="1"/>
</dbReference>
<dbReference type="PRINTS" id="PR00344">
    <property type="entry name" value="BCTRLSENSOR"/>
</dbReference>
<dbReference type="PANTHER" id="PTHR34220:SF11">
    <property type="entry name" value="SENSOR PROTEIN KINASE HPTS"/>
    <property type="match status" value="1"/>
</dbReference>
<dbReference type="PROSITE" id="PS50109">
    <property type="entry name" value="HIS_KIN"/>
    <property type="match status" value="1"/>
</dbReference>
<evidence type="ECO:0000256" key="1">
    <source>
        <dbReference type="ARBA" id="ARBA00000085"/>
    </source>
</evidence>
<dbReference type="Gene3D" id="3.30.565.10">
    <property type="entry name" value="Histidine kinase-like ATPase, C-terminal domain"/>
    <property type="match status" value="1"/>
</dbReference>
<keyword evidence="4" id="KW-1003">Cell membrane</keyword>
<reference evidence="18" key="1">
    <citation type="journal article" date="2019" name="Int. J. Syst. Evol. Microbiol.">
        <title>The Global Catalogue of Microorganisms (GCM) 10K type strain sequencing project: providing services to taxonomists for standard genome sequencing and annotation.</title>
        <authorList>
            <consortium name="The Broad Institute Genomics Platform"/>
            <consortium name="The Broad Institute Genome Sequencing Center for Infectious Disease"/>
            <person name="Wu L."/>
            <person name="Ma J."/>
        </authorList>
    </citation>
    <scope>NUCLEOTIDE SEQUENCE [LARGE SCALE GENOMIC DNA]</scope>
    <source>
        <strain evidence="18">CCUG 57263</strain>
    </source>
</reference>
<gene>
    <name evidence="17" type="ORF">ACFQ03_07685</name>
</gene>
<dbReference type="InterPro" id="IPR050640">
    <property type="entry name" value="Bact_2-comp_sensor_kinase"/>
</dbReference>
<evidence type="ECO:0000259" key="16">
    <source>
        <dbReference type="PROSITE" id="PS50885"/>
    </source>
</evidence>
<dbReference type="CDD" id="cd06225">
    <property type="entry name" value="HAMP"/>
    <property type="match status" value="1"/>
</dbReference>
<dbReference type="InterPro" id="IPR003660">
    <property type="entry name" value="HAMP_dom"/>
</dbReference>
<keyword evidence="5" id="KW-0597">Phosphoprotein</keyword>
<dbReference type="SUPFAM" id="SSF158472">
    <property type="entry name" value="HAMP domain-like"/>
    <property type="match status" value="1"/>
</dbReference>
<protein>
    <recommendedName>
        <fullName evidence="3">histidine kinase</fullName>
        <ecNumber evidence="3">2.7.13.3</ecNumber>
    </recommendedName>
</protein>
<evidence type="ECO:0000313" key="18">
    <source>
        <dbReference type="Proteomes" id="UP001597120"/>
    </source>
</evidence>
<comment type="catalytic activity">
    <reaction evidence="1">
        <text>ATP + protein L-histidine = ADP + protein N-phospho-L-histidine.</text>
        <dbReference type="EC" id="2.7.13.3"/>
    </reaction>
</comment>
<evidence type="ECO:0000256" key="9">
    <source>
        <dbReference type="ARBA" id="ARBA00022777"/>
    </source>
</evidence>
<dbReference type="SMART" id="SM00387">
    <property type="entry name" value="HATPase_c"/>
    <property type="match status" value="1"/>
</dbReference>
<evidence type="ECO:0000256" key="6">
    <source>
        <dbReference type="ARBA" id="ARBA00022679"/>
    </source>
</evidence>
<evidence type="ECO:0000256" key="13">
    <source>
        <dbReference type="ARBA" id="ARBA00023136"/>
    </source>
</evidence>
<dbReference type="GO" id="GO:0004673">
    <property type="term" value="F:protein histidine kinase activity"/>
    <property type="evidence" value="ECO:0007669"/>
    <property type="project" value="UniProtKB-EC"/>
</dbReference>
<evidence type="ECO:0000256" key="7">
    <source>
        <dbReference type="ARBA" id="ARBA00022692"/>
    </source>
</evidence>
<keyword evidence="6 17" id="KW-0808">Transferase</keyword>